<dbReference type="PANTHER" id="PTHR23137:SF6">
    <property type="entry name" value="VESICLE TRANSPORT PROTEIN"/>
    <property type="match status" value="1"/>
</dbReference>
<feature type="transmembrane region" description="Helical" evidence="8">
    <location>
        <begin position="118"/>
        <end position="139"/>
    </location>
</feature>
<sequence length="156" mass="16248">MASVSPSDADPSDADAAAAPAPSDAMQPMRPMPRYGKSSGPLALPPPASAPSPDSASAGGGLLGVSAHAKRCFPPPRPRSSSPLQAQIKSMLEPQRFYATTVYLGAIVATLVSALVPSLVVCCICVQFLAMLWYGLSFIPYGRKILGRMASWLFGL</sequence>
<comment type="subcellular location">
    <subcellularLocation>
        <location evidence="1 8">Membrane</location>
        <topology evidence="1 8">Multi-pass membrane protein</topology>
    </subcellularLocation>
</comment>
<protein>
    <recommendedName>
        <fullName evidence="8">Vesicle transport protein</fullName>
    </recommendedName>
</protein>
<evidence type="ECO:0000313" key="11">
    <source>
        <dbReference type="Proteomes" id="UP000013827"/>
    </source>
</evidence>
<evidence type="ECO:0000313" key="10">
    <source>
        <dbReference type="EnsemblProtists" id="EOD12878"/>
    </source>
</evidence>
<feature type="compositionally biased region" description="Low complexity" evidence="9">
    <location>
        <begin position="1"/>
        <end position="25"/>
    </location>
</feature>
<dbReference type="GO" id="GO:0015031">
    <property type="term" value="P:protein transport"/>
    <property type="evidence" value="ECO:0007669"/>
    <property type="project" value="UniProtKB-KW"/>
</dbReference>
<keyword evidence="6 8" id="KW-0472">Membrane</keyword>
<evidence type="ECO:0000256" key="6">
    <source>
        <dbReference type="ARBA" id="ARBA00023136"/>
    </source>
</evidence>
<dbReference type="Pfam" id="PF04178">
    <property type="entry name" value="Got1"/>
    <property type="match status" value="1"/>
</dbReference>
<feature type="transmembrane region" description="Helical" evidence="8">
    <location>
        <begin position="96"/>
        <end position="112"/>
    </location>
</feature>
<dbReference type="PaxDb" id="2903-EOD12878"/>
<dbReference type="HOGENOM" id="CLU_1690003_0_0_1"/>
<dbReference type="GO" id="GO:0005737">
    <property type="term" value="C:cytoplasm"/>
    <property type="evidence" value="ECO:0007669"/>
    <property type="project" value="UniProtKB-ARBA"/>
</dbReference>
<keyword evidence="5 8" id="KW-1133">Transmembrane helix</keyword>
<evidence type="ECO:0000256" key="7">
    <source>
        <dbReference type="ARBA" id="ARBA00025800"/>
    </source>
</evidence>
<comment type="caution">
    <text evidence="8">Lacks conserved residue(s) required for the propagation of feature annotation.</text>
</comment>
<dbReference type="STRING" id="2903.R1BRW6"/>
<comment type="function">
    <text evidence="8">May be involved in fusion of retrograde transport vesicles derived from an endocytic compartment with the Golgi complex.</text>
</comment>
<evidence type="ECO:0000256" key="8">
    <source>
        <dbReference type="RuleBase" id="RU363111"/>
    </source>
</evidence>
<feature type="region of interest" description="Disordered" evidence="9">
    <location>
        <begin position="1"/>
        <end position="62"/>
    </location>
</feature>
<dbReference type="RefSeq" id="XP_005765307.1">
    <property type="nucleotide sequence ID" value="XM_005765250.1"/>
</dbReference>
<dbReference type="EnsemblProtists" id="EOD12878">
    <property type="protein sequence ID" value="EOD12878"/>
    <property type="gene ID" value="EMIHUDRAFT_213104"/>
</dbReference>
<name>A0A0D3INP3_EMIH1</name>
<dbReference type="GeneID" id="17259120"/>
<dbReference type="InterPro" id="IPR011691">
    <property type="entry name" value="Vesicle_transpt_SFT2"/>
</dbReference>
<dbReference type="Proteomes" id="UP000013827">
    <property type="component" value="Unassembled WGS sequence"/>
</dbReference>
<evidence type="ECO:0000256" key="9">
    <source>
        <dbReference type="SAM" id="MobiDB-lite"/>
    </source>
</evidence>
<dbReference type="KEGG" id="ehx:EMIHUDRAFT_213104"/>
<evidence type="ECO:0000256" key="3">
    <source>
        <dbReference type="ARBA" id="ARBA00022692"/>
    </source>
</evidence>
<dbReference type="GO" id="GO:0016192">
    <property type="term" value="P:vesicle-mediated transport"/>
    <property type="evidence" value="ECO:0007669"/>
    <property type="project" value="InterPro"/>
</dbReference>
<dbReference type="InterPro" id="IPR007305">
    <property type="entry name" value="Vesicle_transpt_Got1/SFT2"/>
</dbReference>
<dbReference type="AlphaFoldDB" id="A0A0D3INP3"/>
<keyword evidence="3 8" id="KW-0812">Transmembrane</keyword>
<keyword evidence="2 8" id="KW-0813">Transport</keyword>
<evidence type="ECO:0000256" key="4">
    <source>
        <dbReference type="ARBA" id="ARBA00022927"/>
    </source>
</evidence>
<reference evidence="11" key="1">
    <citation type="journal article" date="2013" name="Nature">
        <title>Pan genome of the phytoplankton Emiliania underpins its global distribution.</title>
        <authorList>
            <person name="Read B.A."/>
            <person name="Kegel J."/>
            <person name="Klute M.J."/>
            <person name="Kuo A."/>
            <person name="Lefebvre S.C."/>
            <person name="Maumus F."/>
            <person name="Mayer C."/>
            <person name="Miller J."/>
            <person name="Monier A."/>
            <person name="Salamov A."/>
            <person name="Young J."/>
            <person name="Aguilar M."/>
            <person name="Claverie J.M."/>
            <person name="Frickenhaus S."/>
            <person name="Gonzalez K."/>
            <person name="Herman E.K."/>
            <person name="Lin Y.C."/>
            <person name="Napier J."/>
            <person name="Ogata H."/>
            <person name="Sarno A.F."/>
            <person name="Shmutz J."/>
            <person name="Schroeder D."/>
            <person name="de Vargas C."/>
            <person name="Verret F."/>
            <person name="von Dassow P."/>
            <person name="Valentin K."/>
            <person name="Van de Peer Y."/>
            <person name="Wheeler G."/>
            <person name="Dacks J.B."/>
            <person name="Delwiche C.F."/>
            <person name="Dyhrman S.T."/>
            <person name="Glockner G."/>
            <person name="John U."/>
            <person name="Richards T."/>
            <person name="Worden A.Z."/>
            <person name="Zhang X."/>
            <person name="Grigoriev I.V."/>
            <person name="Allen A.E."/>
            <person name="Bidle K."/>
            <person name="Borodovsky M."/>
            <person name="Bowler C."/>
            <person name="Brownlee C."/>
            <person name="Cock J.M."/>
            <person name="Elias M."/>
            <person name="Gladyshev V.N."/>
            <person name="Groth M."/>
            <person name="Guda C."/>
            <person name="Hadaegh A."/>
            <person name="Iglesias-Rodriguez M.D."/>
            <person name="Jenkins J."/>
            <person name="Jones B.M."/>
            <person name="Lawson T."/>
            <person name="Leese F."/>
            <person name="Lindquist E."/>
            <person name="Lobanov A."/>
            <person name="Lomsadze A."/>
            <person name="Malik S.B."/>
            <person name="Marsh M.E."/>
            <person name="Mackinder L."/>
            <person name="Mock T."/>
            <person name="Mueller-Roeber B."/>
            <person name="Pagarete A."/>
            <person name="Parker M."/>
            <person name="Probert I."/>
            <person name="Quesneville H."/>
            <person name="Raines C."/>
            <person name="Rensing S.A."/>
            <person name="Riano-Pachon D.M."/>
            <person name="Richier S."/>
            <person name="Rokitta S."/>
            <person name="Shiraiwa Y."/>
            <person name="Soanes D.M."/>
            <person name="van der Giezen M."/>
            <person name="Wahlund T.M."/>
            <person name="Williams B."/>
            <person name="Wilson W."/>
            <person name="Wolfe G."/>
            <person name="Wurch L.L."/>
        </authorList>
    </citation>
    <scope>NUCLEOTIDE SEQUENCE</scope>
</reference>
<dbReference type="GO" id="GO:0016020">
    <property type="term" value="C:membrane"/>
    <property type="evidence" value="ECO:0007669"/>
    <property type="project" value="UniProtKB-SubCell"/>
</dbReference>
<keyword evidence="11" id="KW-1185">Reference proteome</keyword>
<evidence type="ECO:0000256" key="5">
    <source>
        <dbReference type="ARBA" id="ARBA00022989"/>
    </source>
</evidence>
<evidence type="ECO:0000256" key="1">
    <source>
        <dbReference type="ARBA" id="ARBA00004141"/>
    </source>
</evidence>
<evidence type="ECO:0000256" key="2">
    <source>
        <dbReference type="ARBA" id="ARBA00022448"/>
    </source>
</evidence>
<organism evidence="10 11">
    <name type="scientific">Emiliania huxleyi (strain CCMP1516)</name>
    <dbReference type="NCBI Taxonomy" id="280463"/>
    <lineage>
        <taxon>Eukaryota</taxon>
        <taxon>Haptista</taxon>
        <taxon>Haptophyta</taxon>
        <taxon>Prymnesiophyceae</taxon>
        <taxon>Isochrysidales</taxon>
        <taxon>Noelaerhabdaceae</taxon>
        <taxon>Emiliania</taxon>
    </lineage>
</organism>
<reference evidence="10" key="2">
    <citation type="submission" date="2024-10" db="UniProtKB">
        <authorList>
            <consortium name="EnsemblProtists"/>
        </authorList>
    </citation>
    <scope>IDENTIFICATION</scope>
</reference>
<dbReference type="PANTHER" id="PTHR23137">
    <property type="entry name" value="VESICLE TRANSPORT PROTEIN-RELATED"/>
    <property type="match status" value="1"/>
</dbReference>
<accession>A0A0D3INP3</accession>
<comment type="similarity">
    <text evidence="7 8">Belongs to the SFT2 family.</text>
</comment>
<proteinExistence type="inferred from homology"/>
<dbReference type="GO" id="GO:0012505">
    <property type="term" value="C:endomembrane system"/>
    <property type="evidence" value="ECO:0007669"/>
    <property type="project" value="UniProtKB-ARBA"/>
</dbReference>
<keyword evidence="4 8" id="KW-0653">Protein transport</keyword>